<feature type="compositionally biased region" description="Low complexity" evidence="7">
    <location>
        <begin position="551"/>
        <end position="564"/>
    </location>
</feature>
<dbReference type="InterPro" id="IPR019786">
    <property type="entry name" value="Zinc_finger_PHD-type_CS"/>
</dbReference>
<sequence length="564" mass="59203">MSVPPPFPPNCNMTTENSPDHASGSATEPQWGRVLLCGGTDWAKLGRKGGGKKGPEEAQGPDLLEPHILRSLSNVKAVSIHTSHSASHCVVLDVDGTAWLFGRNERSVLGAPGDVISENSPIKLTAQALGASNETTFVHAACGRSHTLLVGSEGQVWSCGANNMGQCGHHPCPEISKFKLIDGPTHAGNKEKVIKAAAGLTFSLVLTESGKVYAFGSAEKGQLGNGTTGEHIVTGGKLVYDAESEPLLVKTLENKKIVQIACGQQHCAALDSEGLVHVWGCNGYGRLGLGTGLQNDVLVPKIIPTFAGPNPATMGAKIAAGPTNTVVIDRQHMYYMAGKWKNTGDGSAGQPYSSPRYFQEIMGCHVTQACCGGVTHWALADDDDGVLTIAFGQGAANGELGLGVDEPKSATKPTQHKPLIGIRVLEVAAGQNTTFFLAKPGEKLSDLPRHPYDMEAPEQCVVCSTEKGDDDALLECEKCDNPYHLGCLDPPLDAVPEGEWFCPDCEDEPGAPVVVGSGKKPRKRPAARAGARAAQGEHDDDTAAGTKRKASGQAKAAAAPKRRK</sequence>
<evidence type="ECO:0000256" key="5">
    <source>
        <dbReference type="PROSITE-ProRule" id="PRU00146"/>
    </source>
</evidence>
<protein>
    <recommendedName>
        <fullName evidence="8">PHD-type domain-containing protein</fullName>
    </recommendedName>
</protein>
<dbReference type="GO" id="GO:0031267">
    <property type="term" value="F:small GTPase binding"/>
    <property type="evidence" value="ECO:0007669"/>
    <property type="project" value="TreeGrafter"/>
</dbReference>
<feature type="region of interest" description="Disordered" evidence="7">
    <location>
        <begin position="510"/>
        <end position="564"/>
    </location>
</feature>
<dbReference type="Proteomes" id="UP000053257">
    <property type="component" value="Unassembled WGS sequence"/>
</dbReference>
<keyword evidence="2" id="KW-0677">Repeat</keyword>
<dbReference type="PROSITE" id="PS00626">
    <property type="entry name" value="RCC1_2"/>
    <property type="match status" value="1"/>
</dbReference>
<dbReference type="SUPFAM" id="SSF57903">
    <property type="entry name" value="FYVE/PHD zinc finger"/>
    <property type="match status" value="1"/>
</dbReference>
<evidence type="ECO:0000256" key="4">
    <source>
        <dbReference type="ARBA" id="ARBA00022833"/>
    </source>
</evidence>
<feature type="repeat" description="RCC1" evidence="6">
    <location>
        <begin position="210"/>
        <end position="273"/>
    </location>
</feature>
<evidence type="ECO:0000256" key="6">
    <source>
        <dbReference type="PROSITE-ProRule" id="PRU00235"/>
    </source>
</evidence>
<feature type="domain" description="PHD-type" evidence="8">
    <location>
        <begin position="457"/>
        <end position="508"/>
    </location>
</feature>
<dbReference type="InterPro" id="IPR001965">
    <property type="entry name" value="Znf_PHD"/>
</dbReference>
<dbReference type="PROSITE" id="PS01359">
    <property type="entry name" value="ZF_PHD_1"/>
    <property type="match status" value="1"/>
</dbReference>
<feature type="repeat" description="RCC1" evidence="6">
    <location>
        <begin position="96"/>
        <end position="153"/>
    </location>
</feature>
<dbReference type="SMART" id="SM00249">
    <property type="entry name" value="PHD"/>
    <property type="match status" value="1"/>
</dbReference>
<dbReference type="InterPro" id="IPR019787">
    <property type="entry name" value="Znf_PHD-finger"/>
</dbReference>
<evidence type="ECO:0000256" key="3">
    <source>
        <dbReference type="ARBA" id="ARBA00022771"/>
    </source>
</evidence>
<dbReference type="PANTHER" id="PTHR46207">
    <property type="entry name" value="PROTEIN RCC2"/>
    <property type="match status" value="1"/>
</dbReference>
<dbReference type="GO" id="GO:0016020">
    <property type="term" value="C:membrane"/>
    <property type="evidence" value="ECO:0007669"/>
    <property type="project" value="TreeGrafter"/>
</dbReference>
<dbReference type="InterPro" id="IPR011011">
    <property type="entry name" value="Znf_FYVE_PHD"/>
</dbReference>
<dbReference type="InterPro" id="IPR013083">
    <property type="entry name" value="Znf_RING/FYVE/PHD"/>
</dbReference>
<proteinExistence type="predicted"/>
<dbReference type="OrthoDB" id="5370059at2759"/>
<dbReference type="InterPro" id="IPR028641">
    <property type="entry name" value="RCC2"/>
</dbReference>
<evidence type="ECO:0000313" key="9">
    <source>
        <dbReference type="EMBL" id="KIP07420.1"/>
    </source>
</evidence>
<reference evidence="9 10" key="1">
    <citation type="journal article" date="2014" name="PLoS Genet.">
        <title>Analysis of the Phlebiopsis gigantea genome, transcriptome and secretome provides insight into its pioneer colonization strategies of wood.</title>
        <authorList>
            <person name="Hori C."/>
            <person name="Ishida T."/>
            <person name="Igarashi K."/>
            <person name="Samejima M."/>
            <person name="Suzuki H."/>
            <person name="Master E."/>
            <person name="Ferreira P."/>
            <person name="Ruiz-Duenas F.J."/>
            <person name="Held B."/>
            <person name="Canessa P."/>
            <person name="Larrondo L.F."/>
            <person name="Schmoll M."/>
            <person name="Druzhinina I.S."/>
            <person name="Kubicek C.P."/>
            <person name="Gaskell J.A."/>
            <person name="Kersten P."/>
            <person name="St John F."/>
            <person name="Glasner J."/>
            <person name="Sabat G."/>
            <person name="Splinter BonDurant S."/>
            <person name="Syed K."/>
            <person name="Yadav J."/>
            <person name="Mgbeahuruike A.C."/>
            <person name="Kovalchuk A."/>
            <person name="Asiegbu F.O."/>
            <person name="Lackner G."/>
            <person name="Hoffmeister D."/>
            <person name="Rencoret J."/>
            <person name="Gutierrez A."/>
            <person name="Sun H."/>
            <person name="Lindquist E."/>
            <person name="Barry K."/>
            <person name="Riley R."/>
            <person name="Grigoriev I.V."/>
            <person name="Henrissat B."/>
            <person name="Kues U."/>
            <person name="Berka R.M."/>
            <person name="Martinez A.T."/>
            <person name="Covert S.F."/>
            <person name="Blanchette R.A."/>
            <person name="Cullen D."/>
        </authorList>
    </citation>
    <scope>NUCLEOTIDE SEQUENCE [LARGE SCALE GENOMIC DNA]</scope>
    <source>
        <strain evidence="9 10">11061_1 CR5-6</strain>
    </source>
</reference>
<evidence type="ECO:0000256" key="7">
    <source>
        <dbReference type="SAM" id="MobiDB-lite"/>
    </source>
</evidence>
<evidence type="ECO:0000256" key="1">
    <source>
        <dbReference type="ARBA" id="ARBA00022723"/>
    </source>
</evidence>
<feature type="repeat" description="RCC1" evidence="6">
    <location>
        <begin position="386"/>
        <end position="440"/>
    </location>
</feature>
<dbReference type="PROSITE" id="PS50016">
    <property type="entry name" value="ZF_PHD_2"/>
    <property type="match status" value="1"/>
</dbReference>
<dbReference type="InterPro" id="IPR000408">
    <property type="entry name" value="Reg_chr_condens"/>
</dbReference>
<dbReference type="Gene3D" id="3.30.40.10">
    <property type="entry name" value="Zinc/RING finger domain, C3HC4 (zinc finger)"/>
    <property type="match status" value="1"/>
</dbReference>
<keyword evidence="1" id="KW-0479">Metal-binding</keyword>
<dbReference type="SUPFAM" id="SSF50985">
    <property type="entry name" value="RCC1/BLIP-II"/>
    <property type="match status" value="1"/>
</dbReference>
<dbReference type="PRINTS" id="PR00633">
    <property type="entry name" value="RCCNDNSATION"/>
</dbReference>
<dbReference type="PANTHER" id="PTHR46207:SF1">
    <property type="entry name" value="PROTEIN RCC2"/>
    <property type="match status" value="1"/>
</dbReference>
<keyword evidence="10" id="KW-1185">Reference proteome</keyword>
<dbReference type="Pfam" id="PF25390">
    <property type="entry name" value="WD40_RLD"/>
    <property type="match status" value="1"/>
</dbReference>
<dbReference type="Pfam" id="PF00628">
    <property type="entry name" value="PHD"/>
    <property type="match status" value="1"/>
</dbReference>
<dbReference type="AlphaFoldDB" id="A0A0C3SAX4"/>
<feature type="repeat" description="RCC1" evidence="6">
    <location>
        <begin position="154"/>
        <end position="209"/>
    </location>
</feature>
<evidence type="ECO:0000259" key="8">
    <source>
        <dbReference type="PROSITE" id="PS50016"/>
    </source>
</evidence>
<feature type="region of interest" description="Disordered" evidence="7">
    <location>
        <begin position="1"/>
        <end position="28"/>
    </location>
</feature>
<dbReference type="HOGENOM" id="CLU_005210_7_1_1"/>
<name>A0A0C3SAX4_PHLG1</name>
<feature type="repeat" description="RCC1" evidence="6">
    <location>
        <begin position="274"/>
        <end position="331"/>
    </location>
</feature>
<evidence type="ECO:0000313" key="10">
    <source>
        <dbReference type="Proteomes" id="UP000053257"/>
    </source>
</evidence>
<evidence type="ECO:0000256" key="2">
    <source>
        <dbReference type="ARBA" id="ARBA00022737"/>
    </source>
</evidence>
<accession>A0A0C3SAX4</accession>
<dbReference type="PROSITE" id="PS50012">
    <property type="entry name" value="RCC1_3"/>
    <property type="match status" value="5"/>
</dbReference>
<dbReference type="EMBL" id="KN840497">
    <property type="protein sequence ID" value="KIP07420.1"/>
    <property type="molecule type" value="Genomic_DNA"/>
</dbReference>
<keyword evidence="3 5" id="KW-0863">Zinc-finger</keyword>
<dbReference type="STRING" id="745531.A0A0C3SAX4"/>
<dbReference type="InterPro" id="IPR009091">
    <property type="entry name" value="RCC1/BLIP-II"/>
</dbReference>
<gene>
    <name evidence="9" type="ORF">PHLGIDRAFT_127630</name>
</gene>
<organism evidence="9 10">
    <name type="scientific">Phlebiopsis gigantea (strain 11061_1 CR5-6)</name>
    <name type="common">White-rot fungus</name>
    <name type="synonym">Peniophora gigantea</name>
    <dbReference type="NCBI Taxonomy" id="745531"/>
    <lineage>
        <taxon>Eukaryota</taxon>
        <taxon>Fungi</taxon>
        <taxon>Dikarya</taxon>
        <taxon>Basidiomycota</taxon>
        <taxon>Agaricomycotina</taxon>
        <taxon>Agaricomycetes</taxon>
        <taxon>Polyporales</taxon>
        <taxon>Phanerochaetaceae</taxon>
        <taxon>Phlebiopsis</taxon>
    </lineage>
</organism>
<keyword evidence="4" id="KW-0862">Zinc</keyword>
<dbReference type="InterPro" id="IPR058923">
    <property type="entry name" value="RCC1-like_dom"/>
</dbReference>
<dbReference type="GO" id="GO:0008270">
    <property type="term" value="F:zinc ion binding"/>
    <property type="evidence" value="ECO:0007669"/>
    <property type="project" value="UniProtKB-KW"/>
</dbReference>
<dbReference type="Gene3D" id="2.130.10.30">
    <property type="entry name" value="Regulator of chromosome condensation 1/beta-lactamase-inhibitor protein II"/>
    <property type="match status" value="2"/>
</dbReference>